<reference evidence="2 3" key="1">
    <citation type="submission" date="2019-02" db="EMBL/GenBank/DDBJ databases">
        <title>Genome sequencing of the rare red list fungi Antrodiella citrinella (Flaviporus citrinellus).</title>
        <authorList>
            <person name="Buettner E."/>
            <person name="Kellner H."/>
        </authorList>
    </citation>
    <scope>NUCLEOTIDE SEQUENCE [LARGE SCALE GENOMIC DNA]</scope>
    <source>
        <strain evidence="2 3">DSM 108506</strain>
    </source>
</reference>
<evidence type="ECO:0000256" key="1">
    <source>
        <dbReference type="SAM" id="Phobius"/>
    </source>
</evidence>
<comment type="caution">
    <text evidence="2">The sequence shown here is derived from an EMBL/GenBank/DDBJ whole genome shotgun (WGS) entry which is preliminary data.</text>
</comment>
<evidence type="ECO:0000313" key="3">
    <source>
        <dbReference type="Proteomes" id="UP000308730"/>
    </source>
</evidence>
<protein>
    <submittedName>
        <fullName evidence="2">Uncharacterized protein</fullName>
    </submittedName>
</protein>
<dbReference type="Proteomes" id="UP000308730">
    <property type="component" value="Unassembled WGS sequence"/>
</dbReference>
<name>A0A4S4M4Y4_9APHY</name>
<keyword evidence="1" id="KW-1133">Transmembrane helix</keyword>
<proteinExistence type="predicted"/>
<organism evidence="2 3">
    <name type="scientific">Antrodiella citrinella</name>
    <dbReference type="NCBI Taxonomy" id="2447956"/>
    <lineage>
        <taxon>Eukaryota</taxon>
        <taxon>Fungi</taxon>
        <taxon>Dikarya</taxon>
        <taxon>Basidiomycota</taxon>
        <taxon>Agaricomycotina</taxon>
        <taxon>Agaricomycetes</taxon>
        <taxon>Polyporales</taxon>
        <taxon>Steccherinaceae</taxon>
        <taxon>Antrodiella</taxon>
    </lineage>
</organism>
<gene>
    <name evidence="2" type="ORF">EUX98_g8620</name>
</gene>
<evidence type="ECO:0000313" key="2">
    <source>
        <dbReference type="EMBL" id="THH20214.1"/>
    </source>
</evidence>
<accession>A0A4S4M4Y4</accession>
<keyword evidence="3" id="KW-1185">Reference proteome</keyword>
<keyword evidence="1" id="KW-0472">Membrane</keyword>
<dbReference type="EMBL" id="SGPM01000501">
    <property type="protein sequence ID" value="THH20214.1"/>
    <property type="molecule type" value="Genomic_DNA"/>
</dbReference>
<dbReference type="AlphaFoldDB" id="A0A4S4M4Y4"/>
<feature type="transmembrane region" description="Helical" evidence="1">
    <location>
        <begin position="6"/>
        <end position="29"/>
    </location>
</feature>
<sequence>MAEIPYDLLGLIMGILGVVGLLPLLWAPVRYQLPQHKIKQLDALLEESSTLLESAVEKGFVPHAEFIIETRNLLHILQGRTESLRIAAIDGLSGHIDRVYTNAKGIRWRIATVSEMERRKAAEEHRQLSPSQSDWDVSDTFSPLDLGSDITDHDASILRSHRNLWCRILPFLRARSNFDAFPKPATVATITIFAGSELDYVLIVAVLSYDILEVATLW</sequence>
<keyword evidence="1" id="KW-0812">Transmembrane</keyword>